<feature type="domain" description="Integrase zinc-binding" evidence="1">
    <location>
        <begin position="2"/>
        <end position="50"/>
    </location>
</feature>
<evidence type="ECO:0000259" key="1">
    <source>
        <dbReference type="Pfam" id="PF17921"/>
    </source>
</evidence>
<dbReference type="Proteomes" id="UP001157006">
    <property type="component" value="Chromosome 6"/>
</dbReference>
<reference evidence="2 3" key="1">
    <citation type="submission" date="2023-01" db="EMBL/GenBank/DDBJ databases">
        <authorList>
            <person name="Kreplak J."/>
        </authorList>
    </citation>
    <scope>NUCLEOTIDE SEQUENCE [LARGE SCALE GENOMIC DNA]</scope>
</reference>
<proteinExistence type="predicted"/>
<protein>
    <recommendedName>
        <fullName evidence="1">Integrase zinc-binding domain-containing protein</fullName>
    </recommendedName>
</protein>
<dbReference type="AlphaFoldDB" id="A0AAV1B2V2"/>
<accession>A0AAV1B2V2</accession>
<sequence length="101" mass="11566">MLQEFHNTPQGGHSGFLQTYKRIAVNVYWPGMKNAIQNFVKSCDTCQRHKYLAVSLGGLLELLPMDFITGLPKLRDMKQSRWLLTACPNIVMIVTLRICRV</sequence>
<dbReference type="PANTHER" id="PTHR47266">
    <property type="entry name" value="ENDONUCLEASE-RELATED"/>
    <property type="match status" value="1"/>
</dbReference>
<evidence type="ECO:0000313" key="2">
    <source>
        <dbReference type="EMBL" id="CAI8615868.1"/>
    </source>
</evidence>
<name>A0AAV1B2V2_VICFA</name>
<evidence type="ECO:0000313" key="3">
    <source>
        <dbReference type="Proteomes" id="UP001157006"/>
    </source>
</evidence>
<dbReference type="InterPro" id="IPR041588">
    <property type="entry name" value="Integrase_H2C2"/>
</dbReference>
<keyword evidence="3" id="KW-1185">Reference proteome</keyword>
<dbReference type="InterPro" id="IPR052160">
    <property type="entry name" value="Gypsy_RT_Integrase-like"/>
</dbReference>
<dbReference type="Gene3D" id="1.10.340.70">
    <property type="match status" value="1"/>
</dbReference>
<organism evidence="2 3">
    <name type="scientific">Vicia faba</name>
    <name type="common">Broad bean</name>
    <name type="synonym">Faba vulgaris</name>
    <dbReference type="NCBI Taxonomy" id="3906"/>
    <lineage>
        <taxon>Eukaryota</taxon>
        <taxon>Viridiplantae</taxon>
        <taxon>Streptophyta</taxon>
        <taxon>Embryophyta</taxon>
        <taxon>Tracheophyta</taxon>
        <taxon>Spermatophyta</taxon>
        <taxon>Magnoliopsida</taxon>
        <taxon>eudicotyledons</taxon>
        <taxon>Gunneridae</taxon>
        <taxon>Pentapetalae</taxon>
        <taxon>rosids</taxon>
        <taxon>fabids</taxon>
        <taxon>Fabales</taxon>
        <taxon>Fabaceae</taxon>
        <taxon>Papilionoideae</taxon>
        <taxon>50 kb inversion clade</taxon>
        <taxon>NPAAA clade</taxon>
        <taxon>Hologalegina</taxon>
        <taxon>IRL clade</taxon>
        <taxon>Fabeae</taxon>
        <taxon>Vicia</taxon>
    </lineage>
</organism>
<dbReference type="EMBL" id="OX451741">
    <property type="protein sequence ID" value="CAI8615868.1"/>
    <property type="molecule type" value="Genomic_DNA"/>
</dbReference>
<dbReference type="Pfam" id="PF17921">
    <property type="entry name" value="Integrase_H2C2"/>
    <property type="match status" value="1"/>
</dbReference>
<gene>
    <name evidence="2" type="ORF">VFH_VI001360</name>
</gene>
<dbReference type="FunFam" id="1.10.340.70:FF:000001">
    <property type="entry name" value="Retrovirus-related Pol polyprotein from transposon gypsy-like Protein"/>
    <property type="match status" value="1"/>
</dbReference>